<gene>
    <name evidence="10" type="ORF">SAMN02745148_02980</name>
</gene>
<evidence type="ECO:0000256" key="1">
    <source>
        <dbReference type="ARBA" id="ARBA00004162"/>
    </source>
</evidence>
<dbReference type="PROSITE" id="PS51123">
    <property type="entry name" value="OMPA_2"/>
    <property type="match status" value="1"/>
</dbReference>
<dbReference type="Pfam" id="PF00691">
    <property type="entry name" value="OmpA"/>
    <property type="match status" value="1"/>
</dbReference>
<keyword evidence="3" id="KW-1003">Cell membrane</keyword>
<evidence type="ECO:0000256" key="6">
    <source>
        <dbReference type="ARBA" id="ARBA00023136"/>
    </source>
</evidence>
<evidence type="ECO:0000256" key="4">
    <source>
        <dbReference type="ARBA" id="ARBA00022692"/>
    </source>
</evidence>
<feature type="compositionally biased region" description="Basic and acidic residues" evidence="8">
    <location>
        <begin position="93"/>
        <end position="104"/>
    </location>
</feature>
<keyword evidence="6 7" id="KW-0472">Membrane</keyword>
<dbReference type="STRING" id="1121942.SAMN02745148_02980"/>
<dbReference type="InterPro" id="IPR036737">
    <property type="entry name" value="OmpA-like_sf"/>
</dbReference>
<dbReference type="Pfam" id="PF13677">
    <property type="entry name" value="MotB_plug"/>
    <property type="match status" value="1"/>
</dbReference>
<dbReference type="InterPro" id="IPR006665">
    <property type="entry name" value="OmpA-like"/>
</dbReference>
<dbReference type="PANTHER" id="PTHR30329:SF18">
    <property type="entry name" value="MOTILITY PROTEIN B"/>
    <property type="match status" value="1"/>
</dbReference>
<comment type="similarity">
    <text evidence="2">Belongs to the MotB family.</text>
</comment>
<evidence type="ECO:0000256" key="5">
    <source>
        <dbReference type="ARBA" id="ARBA00022989"/>
    </source>
</evidence>
<evidence type="ECO:0000256" key="7">
    <source>
        <dbReference type="PROSITE-ProRule" id="PRU00473"/>
    </source>
</evidence>
<dbReference type="AlphaFoldDB" id="A0A1M5CMR2"/>
<evidence type="ECO:0000313" key="11">
    <source>
        <dbReference type="Proteomes" id="UP000184346"/>
    </source>
</evidence>
<dbReference type="SUPFAM" id="SSF103088">
    <property type="entry name" value="OmpA-like"/>
    <property type="match status" value="1"/>
</dbReference>
<feature type="region of interest" description="Disordered" evidence="8">
    <location>
        <begin position="278"/>
        <end position="320"/>
    </location>
</feature>
<dbReference type="Gene3D" id="3.30.1330.60">
    <property type="entry name" value="OmpA-like domain"/>
    <property type="match status" value="1"/>
</dbReference>
<name>A0A1M5CMR2_9GAMM</name>
<keyword evidence="5" id="KW-1133">Transmembrane helix</keyword>
<comment type="subcellular location">
    <subcellularLocation>
        <location evidence="1">Cell membrane</location>
        <topology evidence="1">Single-pass membrane protein</topology>
    </subcellularLocation>
</comment>
<dbReference type="EMBL" id="FQUJ01000014">
    <property type="protein sequence ID" value="SHF55956.1"/>
    <property type="molecule type" value="Genomic_DNA"/>
</dbReference>
<feature type="domain" description="OmpA-like" evidence="9">
    <location>
        <begin position="147"/>
        <end position="267"/>
    </location>
</feature>
<dbReference type="PANTHER" id="PTHR30329">
    <property type="entry name" value="STATOR ELEMENT OF FLAGELLAR MOTOR COMPLEX"/>
    <property type="match status" value="1"/>
</dbReference>
<keyword evidence="11" id="KW-1185">Reference proteome</keyword>
<dbReference type="OrthoDB" id="9809186at2"/>
<evidence type="ECO:0000313" key="10">
    <source>
        <dbReference type="EMBL" id="SHF55956.1"/>
    </source>
</evidence>
<feature type="compositionally biased region" description="Low complexity" evidence="8">
    <location>
        <begin position="299"/>
        <end position="312"/>
    </location>
</feature>
<feature type="region of interest" description="Disordered" evidence="8">
    <location>
        <begin position="76"/>
        <end position="104"/>
    </location>
</feature>
<evidence type="ECO:0000256" key="3">
    <source>
        <dbReference type="ARBA" id="ARBA00022475"/>
    </source>
</evidence>
<dbReference type="CDD" id="cd07185">
    <property type="entry name" value="OmpA_C-like"/>
    <property type="match status" value="1"/>
</dbReference>
<evidence type="ECO:0000256" key="2">
    <source>
        <dbReference type="ARBA" id="ARBA00008914"/>
    </source>
</evidence>
<dbReference type="Proteomes" id="UP000184346">
    <property type="component" value="Unassembled WGS sequence"/>
</dbReference>
<dbReference type="InterPro" id="IPR025713">
    <property type="entry name" value="MotB-like_N_dom"/>
</dbReference>
<evidence type="ECO:0000256" key="8">
    <source>
        <dbReference type="SAM" id="MobiDB-lite"/>
    </source>
</evidence>
<protein>
    <submittedName>
        <fullName evidence="10">Chemotaxis protein MotB</fullName>
    </submittedName>
</protein>
<proteinExistence type="inferred from homology"/>
<dbReference type="NCBIfam" id="NF006548">
    <property type="entry name" value="PRK09041.1"/>
    <property type="match status" value="1"/>
</dbReference>
<dbReference type="GO" id="GO:0005886">
    <property type="term" value="C:plasma membrane"/>
    <property type="evidence" value="ECO:0007669"/>
    <property type="project" value="UniProtKB-SubCell"/>
</dbReference>
<dbReference type="InterPro" id="IPR050330">
    <property type="entry name" value="Bact_OuterMem_StrucFunc"/>
</dbReference>
<evidence type="ECO:0000259" key="9">
    <source>
        <dbReference type="PROSITE" id="PS51123"/>
    </source>
</evidence>
<reference evidence="10 11" key="1">
    <citation type="submission" date="2016-11" db="EMBL/GenBank/DDBJ databases">
        <authorList>
            <person name="Jaros S."/>
            <person name="Januszkiewicz K."/>
            <person name="Wedrychowicz H."/>
        </authorList>
    </citation>
    <scope>NUCLEOTIDE SEQUENCE [LARGE SCALE GENOMIC DNA]</scope>
    <source>
        <strain evidence="10 11">DSM 19980</strain>
    </source>
</reference>
<keyword evidence="4" id="KW-0812">Transmembrane</keyword>
<accession>A0A1M5CMR2</accession>
<sequence length="320" mass="35400">MSGAHRPIIVKRKKVSKGGHHGGAWKIAYADFMTALMALFLVLWVLSSVSEEELKTIAEYFRTPLPVALAGGEKNTASTSVIPGGGPDPAHINGEEQRVDRREEIRPSDEQRRLINLERRIEAVIESRPRLRELRSQLRMAMTSEGLRIQLVDSERRPMFERGSDRVAPYMRDILRTIAPVLNELPNRISLSGHTDSVPYVNGEKGYSNWELSADRANASRRELVAGGLDSERLLRVAGMGSRVNLEGTEANDATNRRISIVVLDRRAAAMIERQSVRTWPQPAEAVEAPPIPSEEGDVSPSAVSPATVAPAMPFETQLD</sequence>
<dbReference type="RefSeq" id="WP_072824275.1">
    <property type="nucleotide sequence ID" value="NZ_FQUJ01000014.1"/>
</dbReference>
<organism evidence="10 11">
    <name type="scientific">Modicisalibacter ilicicola DSM 19980</name>
    <dbReference type="NCBI Taxonomy" id="1121942"/>
    <lineage>
        <taxon>Bacteria</taxon>
        <taxon>Pseudomonadati</taxon>
        <taxon>Pseudomonadota</taxon>
        <taxon>Gammaproteobacteria</taxon>
        <taxon>Oceanospirillales</taxon>
        <taxon>Halomonadaceae</taxon>
        <taxon>Modicisalibacter</taxon>
    </lineage>
</organism>